<protein>
    <submittedName>
        <fullName evidence="2">ANTAR domain-containing protein</fullName>
    </submittedName>
</protein>
<gene>
    <name evidence="2" type="ORF">ACFQDH_17840</name>
</gene>
<proteinExistence type="predicted"/>
<comment type="caution">
    <text evidence="2">The sequence shown here is derived from an EMBL/GenBank/DDBJ whole genome shotgun (WGS) entry which is preliminary data.</text>
</comment>
<dbReference type="EMBL" id="JBHSWH010000001">
    <property type="protein sequence ID" value="MFC6707063.1"/>
    <property type="molecule type" value="Genomic_DNA"/>
</dbReference>
<feature type="domain" description="ANTAR" evidence="1">
    <location>
        <begin position="66"/>
        <end position="109"/>
    </location>
</feature>
<accession>A0ABW2AJY6</accession>
<evidence type="ECO:0000313" key="3">
    <source>
        <dbReference type="Proteomes" id="UP001596298"/>
    </source>
</evidence>
<dbReference type="RefSeq" id="WP_382403733.1">
    <property type="nucleotide sequence ID" value="NZ_JBHSWH010000001.1"/>
</dbReference>
<dbReference type="InterPro" id="IPR005561">
    <property type="entry name" value="ANTAR"/>
</dbReference>
<dbReference type="Pfam" id="PF03861">
    <property type="entry name" value="ANTAR"/>
    <property type="match status" value="1"/>
</dbReference>
<name>A0ABW2AJY6_9MICO</name>
<reference evidence="3" key="1">
    <citation type="journal article" date="2019" name="Int. J. Syst. Evol. Microbiol.">
        <title>The Global Catalogue of Microorganisms (GCM) 10K type strain sequencing project: providing services to taxonomists for standard genome sequencing and annotation.</title>
        <authorList>
            <consortium name="The Broad Institute Genomics Platform"/>
            <consortium name="The Broad Institute Genome Sequencing Center for Infectious Disease"/>
            <person name="Wu L."/>
            <person name="Ma J."/>
        </authorList>
    </citation>
    <scope>NUCLEOTIDE SEQUENCE [LARGE SCALE GENOMIC DNA]</scope>
    <source>
        <strain evidence="3">CCUG 58127</strain>
    </source>
</reference>
<dbReference type="Gene3D" id="1.10.10.10">
    <property type="entry name" value="Winged helix-like DNA-binding domain superfamily/Winged helix DNA-binding domain"/>
    <property type="match status" value="1"/>
</dbReference>
<keyword evidence="3" id="KW-1185">Reference proteome</keyword>
<dbReference type="Proteomes" id="UP001596298">
    <property type="component" value="Unassembled WGS sequence"/>
</dbReference>
<dbReference type="InterPro" id="IPR036388">
    <property type="entry name" value="WH-like_DNA-bd_sf"/>
</dbReference>
<evidence type="ECO:0000313" key="2">
    <source>
        <dbReference type="EMBL" id="MFC6707063.1"/>
    </source>
</evidence>
<sequence>MINCNVLGTSWRGGRRPPPAADRHCPRAFLLLAGLLHTGAVDTRDGIHTPLSPTDPDAPSLLDLAPTVHQASGMVSVQLKTDTAAALDRLRSFATDHDIPLDEVAAHVVNRQLRFDDPE</sequence>
<organism evidence="2 3">
    <name type="scientific">Flexivirga alba</name>
    <dbReference type="NCBI Taxonomy" id="702742"/>
    <lineage>
        <taxon>Bacteria</taxon>
        <taxon>Bacillati</taxon>
        <taxon>Actinomycetota</taxon>
        <taxon>Actinomycetes</taxon>
        <taxon>Micrococcales</taxon>
        <taxon>Dermacoccaceae</taxon>
        <taxon>Flexivirga</taxon>
    </lineage>
</organism>
<evidence type="ECO:0000259" key="1">
    <source>
        <dbReference type="Pfam" id="PF03861"/>
    </source>
</evidence>